<evidence type="ECO:0000259" key="8">
    <source>
        <dbReference type="Pfam" id="PF06808"/>
    </source>
</evidence>
<feature type="transmembrane region" description="Helical" evidence="7">
    <location>
        <begin position="405"/>
        <end position="423"/>
    </location>
</feature>
<comment type="caution">
    <text evidence="9">The sequence shown here is derived from an EMBL/GenBank/DDBJ whole genome shotgun (WGS) entry which is preliminary data.</text>
</comment>
<dbReference type="InterPro" id="IPR010656">
    <property type="entry name" value="DctM"/>
</dbReference>
<evidence type="ECO:0000256" key="7">
    <source>
        <dbReference type="RuleBase" id="RU369079"/>
    </source>
</evidence>
<feature type="transmembrane region" description="Helical" evidence="7">
    <location>
        <begin position="375"/>
        <end position="393"/>
    </location>
</feature>
<dbReference type="GO" id="GO:0005886">
    <property type="term" value="C:plasma membrane"/>
    <property type="evidence" value="ECO:0007669"/>
    <property type="project" value="UniProtKB-SubCell"/>
</dbReference>
<keyword evidence="3 7" id="KW-0997">Cell inner membrane</keyword>
<comment type="subunit">
    <text evidence="7">The complex comprises the extracytoplasmic solute receptor protein and the two transmembrane proteins.</text>
</comment>
<dbReference type="NCBIfam" id="TIGR00786">
    <property type="entry name" value="dctM"/>
    <property type="match status" value="1"/>
</dbReference>
<name>A0A444MAG9_9RHOB</name>
<dbReference type="AlphaFoldDB" id="A0A444MAG9"/>
<comment type="similarity">
    <text evidence="7">Belongs to the TRAP transporter large permease family.</text>
</comment>
<keyword evidence="6 7" id="KW-0472">Membrane</keyword>
<gene>
    <name evidence="9" type="ORF">EP867_12245</name>
</gene>
<keyword evidence="5 7" id="KW-1133">Transmembrane helix</keyword>
<feature type="transmembrane region" description="Helical" evidence="7">
    <location>
        <begin position="141"/>
        <end position="168"/>
    </location>
</feature>
<evidence type="ECO:0000256" key="3">
    <source>
        <dbReference type="ARBA" id="ARBA00022519"/>
    </source>
</evidence>
<dbReference type="OrthoDB" id="9790209at2"/>
<evidence type="ECO:0000256" key="4">
    <source>
        <dbReference type="ARBA" id="ARBA00022692"/>
    </source>
</evidence>
<keyword evidence="4 7" id="KW-0812">Transmembrane</keyword>
<dbReference type="InterPro" id="IPR004681">
    <property type="entry name" value="TRAP_DctM"/>
</dbReference>
<evidence type="ECO:0000256" key="6">
    <source>
        <dbReference type="ARBA" id="ARBA00023136"/>
    </source>
</evidence>
<protein>
    <recommendedName>
        <fullName evidence="7">TRAP transporter large permease protein</fullName>
    </recommendedName>
</protein>
<keyword evidence="10" id="KW-1185">Reference proteome</keyword>
<keyword evidence="2" id="KW-1003">Cell membrane</keyword>
<comment type="function">
    <text evidence="7">Part of the tripartite ATP-independent periplasmic (TRAP) transport system.</text>
</comment>
<feature type="transmembrane region" description="Helical" evidence="7">
    <location>
        <begin position="279"/>
        <end position="300"/>
    </location>
</feature>
<feature type="transmembrane region" description="Helical" evidence="7">
    <location>
        <begin position="100"/>
        <end position="129"/>
    </location>
</feature>
<dbReference type="Proteomes" id="UP000287168">
    <property type="component" value="Unassembled WGS sequence"/>
</dbReference>
<feature type="transmembrane region" description="Helical" evidence="7">
    <location>
        <begin position="346"/>
        <end position="369"/>
    </location>
</feature>
<keyword evidence="7" id="KW-0813">Transport</keyword>
<reference evidence="9 10" key="1">
    <citation type="journal article" date="2015" name="Int. J. Syst. Evol. Microbiol.">
        <title>Gemmobacter intermedius sp. nov., isolated from a white stork (Ciconia ciconia).</title>
        <authorList>
            <person name="Kampfer P."/>
            <person name="Jerzak L."/>
            <person name="Wilharm G."/>
            <person name="Golke J."/>
            <person name="Busse H.J."/>
            <person name="Glaeser S.P."/>
        </authorList>
    </citation>
    <scope>NUCLEOTIDE SEQUENCE [LARGE SCALE GENOMIC DNA]</scope>
    <source>
        <strain evidence="9 10">119/4</strain>
    </source>
</reference>
<feature type="transmembrane region" description="Helical" evidence="7">
    <location>
        <begin position="60"/>
        <end position="80"/>
    </location>
</feature>
<dbReference type="EMBL" id="SBLC01000016">
    <property type="protein sequence ID" value="RWY40434.1"/>
    <property type="molecule type" value="Genomic_DNA"/>
</dbReference>
<feature type="domain" description="TRAP C4-dicarboxylate transport system permease DctM subunit" evidence="8">
    <location>
        <begin position="11"/>
        <end position="426"/>
    </location>
</feature>
<evidence type="ECO:0000313" key="9">
    <source>
        <dbReference type="EMBL" id="RWY40434.1"/>
    </source>
</evidence>
<dbReference type="PANTHER" id="PTHR33362:SF5">
    <property type="entry name" value="C4-DICARBOXYLATE TRAP TRANSPORTER LARGE PERMEASE PROTEIN DCTM"/>
    <property type="match status" value="1"/>
</dbReference>
<feature type="transmembrane region" description="Helical" evidence="7">
    <location>
        <begin position="6"/>
        <end position="39"/>
    </location>
</feature>
<organism evidence="9 10">
    <name type="scientific">Falsigemmobacter intermedius</name>
    <dbReference type="NCBI Taxonomy" id="1553448"/>
    <lineage>
        <taxon>Bacteria</taxon>
        <taxon>Pseudomonadati</taxon>
        <taxon>Pseudomonadota</taxon>
        <taxon>Alphaproteobacteria</taxon>
        <taxon>Rhodobacterales</taxon>
        <taxon>Paracoccaceae</taxon>
        <taxon>Falsigemmobacter</taxon>
    </lineage>
</organism>
<comment type="subcellular location">
    <subcellularLocation>
        <location evidence="1 7">Cell inner membrane</location>
        <topology evidence="1 7">Multi-pass membrane protein</topology>
    </subcellularLocation>
</comment>
<dbReference type="PIRSF" id="PIRSF006066">
    <property type="entry name" value="HI0050"/>
    <property type="match status" value="1"/>
</dbReference>
<proteinExistence type="inferred from homology"/>
<dbReference type="Pfam" id="PF06808">
    <property type="entry name" value="DctM"/>
    <property type="match status" value="1"/>
</dbReference>
<evidence type="ECO:0000256" key="2">
    <source>
        <dbReference type="ARBA" id="ARBA00022475"/>
    </source>
</evidence>
<feature type="transmembrane region" description="Helical" evidence="7">
    <location>
        <begin position="220"/>
        <end position="243"/>
    </location>
</feature>
<evidence type="ECO:0000256" key="5">
    <source>
        <dbReference type="ARBA" id="ARBA00022989"/>
    </source>
</evidence>
<dbReference type="PANTHER" id="PTHR33362">
    <property type="entry name" value="SIALIC ACID TRAP TRANSPORTER PERMEASE PROTEIN SIAT-RELATED"/>
    <property type="match status" value="1"/>
</dbReference>
<feature type="transmembrane region" description="Helical" evidence="7">
    <location>
        <begin position="312"/>
        <end position="334"/>
    </location>
</feature>
<evidence type="ECO:0000256" key="1">
    <source>
        <dbReference type="ARBA" id="ARBA00004429"/>
    </source>
</evidence>
<dbReference type="GO" id="GO:0022857">
    <property type="term" value="F:transmembrane transporter activity"/>
    <property type="evidence" value="ECO:0007669"/>
    <property type="project" value="UniProtKB-UniRule"/>
</dbReference>
<sequence length="435" mass="46276">MSDVSIGLSLLGLLICLLMLRMPIGITLISVSFSGLWILKGPKVAWGALAMIPYQFSASWVLSSIPMFLLLGYICFYMGLTQGLFRAARLWLSWLPGGLGISAIAGAAGFAAVSGSSIACSATIGRIAVPEMLKARYEPGFAGALVAAAGTIGALIPPSIILILYGIIAQQSIAKLFLGGLAAGLVTIFAYVTLIFLRAKFQPGVAPRIDVQVTRAEKLAALWETWPLILTVITIFGGIFFGVFTPTEAGAAGAFIALIIAIAKGEFTWKRLQTAAFETLLSTSMLLIIGIGASLLTRFLTISGAAKYLSGLVISAGVDPTLLMIGMVLIYLLLGMFLEPLGCMLLTLPILLPILHAQGFDMILFGIILCKLLEIGMLTPPVGMNVFVVKSVVGNSIRTGQIFRGVMWFIILDLCLVALFWTVPEIITTLPAMIR</sequence>
<accession>A0A444MAG9</accession>
<dbReference type="RefSeq" id="WP_128489610.1">
    <property type="nucleotide sequence ID" value="NZ_JBHLXB010000001.1"/>
</dbReference>
<evidence type="ECO:0000313" key="10">
    <source>
        <dbReference type="Proteomes" id="UP000287168"/>
    </source>
</evidence>
<feature type="transmembrane region" description="Helical" evidence="7">
    <location>
        <begin position="174"/>
        <end position="199"/>
    </location>
</feature>